<keyword evidence="3" id="KW-1185">Reference proteome</keyword>
<feature type="compositionally biased region" description="Polar residues" evidence="1">
    <location>
        <begin position="44"/>
        <end position="70"/>
    </location>
</feature>
<evidence type="ECO:0000313" key="2">
    <source>
        <dbReference type="EMBL" id="KAF9513059.1"/>
    </source>
</evidence>
<feature type="region of interest" description="Disordered" evidence="1">
    <location>
        <begin position="1"/>
        <end position="98"/>
    </location>
</feature>
<sequence length="153" mass="17179">MEQLGRKRGPGARRRPHPHWDEPQEPQPVVSYGGDNLIHPESPSPFSTDNLNGNGVSPSRSTAPSVQQHLPTVKPKKRGKRPKNKVPRTISLDDPGAWDDRALMDAWNAANEEYERMHGPGQKWKNEPVHKASLWYAETKIIPQEDQANGAGW</sequence>
<dbReference type="EMBL" id="MU128978">
    <property type="protein sequence ID" value="KAF9513059.1"/>
    <property type="molecule type" value="Genomic_DNA"/>
</dbReference>
<evidence type="ECO:0000256" key="1">
    <source>
        <dbReference type="SAM" id="MobiDB-lite"/>
    </source>
</evidence>
<name>A0A9P6AWE7_9AGAM</name>
<evidence type="ECO:0000313" key="3">
    <source>
        <dbReference type="Proteomes" id="UP000886523"/>
    </source>
</evidence>
<reference evidence="2" key="1">
    <citation type="journal article" date="2020" name="Nat. Commun.">
        <title>Large-scale genome sequencing of mycorrhizal fungi provides insights into the early evolution of symbiotic traits.</title>
        <authorList>
            <person name="Miyauchi S."/>
            <person name="Kiss E."/>
            <person name="Kuo A."/>
            <person name="Drula E."/>
            <person name="Kohler A."/>
            <person name="Sanchez-Garcia M."/>
            <person name="Morin E."/>
            <person name="Andreopoulos B."/>
            <person name="Barry K.W."/>
            <person name="Bonito G."/>
            <person name="Buee M."/>
            <person name="Carver A."/>
            <person name="Chen C."/>
            <person name="Cichocki N."/>
            <person name="Clum A."/>
            <person name="Culley D."/>
            <person name="Crous P.W."/>
            <person name="Fauchery L."/>
            <person name="Girlanda M."/>
            <person name="Hayes R.D."/>
            <person name="Keri Z."/>
            <person name="LaButti K."/>
            <person name="Lipzen A."/>
            <person name="Lombard V."/>
            <person name="Magnuson J."/>
            <person name="Maillard F."/>
            <person name="Murat C."/>
            <person name="Nolan M."/>
            <person name="Ohm R.A."/>
            <person name="Pangilinan J."/>
            <person name="Pereira M.F."/>
            <person name="Perotto S."/>
            <person name="Peter M."/>
            <person name="Pfister S."/>
            <person name="Riley R."/>
            <person name="Sitrit Y."/>
            <person name="Stielow J.B."/>
            <person name="Szollosi G."/>
            <person name="Zifcakova L."/>
            <person name="Stursova M."/>
            <person name="Spatafora J.W."/>
            <person name="Tedersoo L."/>
            <person name="Vaario L.M."/>
            <person name="Yamada A."/>
            <person name="Yan M."/>
            <person name="Wang P."/>
            <person name="Xu J."/>
            <person name="Bruns T."/>
            <person name="Baldrian P."/>
            <person name="Vilgalys R."/>
            <person name="Dunand C."/>
            <person name="Henrissat B."/>
            <person name="Grigoriev I.V."/>
            <person name="Hibbett D."/>
            <person name="Nagy L.G."/>
            <person name="Martin F.M."/>
        </authorList>
    </citation>
    <scope>NUCLEOTIDE SEQUENCE</scope>
    <source>
        <strain evidence="2">UP504</strain>
    </source>
</reference>
<dbReference type="Proteomes" id="UP000886523">
    <property type="component" value="Unassembled WGS sequence"/>
</dbReference>
<organism evidence="2 3">
    <name type="scientific">Hydnum rufescens UP504</name>
    <dbReference type="NCBI Taxonomy" id="1448309"/>
    <lineage>
        <taxon>Eukaryota</taxon>
        <taxon>Fungi</taxon>
        <taxon>Dikarya</taxon>
        <taxon>Basidiomycota</taxon>
        <taxon>Agaricomycotina</taxon>
        <taxon>Agaricomycetes</taxon>
        <taxon>Cantharellales</taxon>
        <taxon>Hydnaceae</taxon>
        <taxon>Hydnum</taxon>
    </lineage>
</organism>
<proteinExistence type="predicted"/>
<feature type="compositionally biased region" description="Basic residues" evidence="1">
    <location>
        <begin position="74"/>
        <end position="86"/>
    </location>
</feature>
<gene>
    <name evidence="2" type="ORF">BS47DRAFT_1014804</name>
</gene>
<dbReference type="AlphaFoldDB" id="A0A9P6AWE7"/>
<dbReference type="CDD" id="cd22851">
    <property type="entry name" value="SMN_N"/>
    <property type="match status" value="1"/>
</dbReference>
<feature type="compositionally biased region" description="Basic residues" evidence="1">
    <location>
        <begin position="1"/>
        <end position="17"/>
    </location>
</feature>
<dbReference type="OrthoDB" id="197400at2759"/>
<protein>
    <submittedName>
        <fullName evidence="2">Uncharacterized protein</fullName>
    </submittedName>
</protein>
<accession>A0A9P6AWE7</accession>
<comment type="caution">
    <text evidence="2">The sequence shown here is derived from an EMBL/GenBank/DDBJ whole genome shotgun (WGS) entry which is preliminary data.</text>
</comment>